<evidence type="ECO:0000259" key="13">
    <source>
        <dbReference type="Pfam" id="PF23726"/>
    </source>
</evidence>
<reference evidence="14" key="1">
    <citation type="journal article" date="2020" name="J. Eukaryot. Microbiol.">
        <title>De novo Sequencing, Assembly and Annotation of the Transcriptome for the Free-Living Testate Amoeba Arcella intermedia.</title>
        <authorList>
            <person name="Ribeiro G.M."/>
            <person name="Porfirio-Sousa A.L."/>
            <person name="Maurer-Alcala X.X."/>
            <person name="Katz L.A."/>
            <person name="Lahr D.J.G."/>
        </authorList>
    </citation>
    <scope>NUCLEOTIDE SEQUENCE</scope>
</reference>
<dbReference type="Pfam" id="PF23726">
    <property type="entry name" value="Beta-prop_RSE1_2nd"/>
    <property type="match status" value="1"/>
</dbReference>
<keyword evidence="6" id="KW-0963">Cytoplasm</keyword>
<dbReference type="Gene3D" id="1.10.150.910">
    <property type="match status" value="1"/>
</dbReference>
<accession>A0A6B2KWM0</accession>
<dbReference type="InterPro" id="IPR018846">
    <property type="entry name" value="Beta-prop_RSE1/DDB1/CPSF1_1st"/>
</dbReference>
<dbReference type="PANTHER" id="PTHR10644">
    <property type="entry name" value="DNA REPAIR/RNA PROCESSING CPSF FAMILY"/>
    <property type="match status" value="1"/>
</dbReference>
<evidence type="ECO:0000256" key="5">
    <source>
        <dbReference type="ARBA" id="ARBA00014577"/>
    </source>
</evidence>
<dbReference type="SUPFAM" id="SSF50998">
    <property type="entry name" value="Quinoprotein alcohol dehydrogenase-like"/>
    <property type="match status" value="1"/>
</dbReference>
<name>A0A6B2KWM0_9EUKA</name>
<dbReference type="GO" id="GO:0003677">
    <property type="term" value="F:DNA binding"/>
    <property type="evidence" value="ECO:0007669"/>
    <property type="project" value="UniProtKB-KW"/>
</dbReference>
<keyword evidence="7" id="KW-0227">DNA damage</keyword>
<dbReference type="FunFam" id="2.130.10.10:FF:000073">
    <property type="entry name" value="DNA damage-binding protein 1"/>
    <property type="match status" value="1"/>
</dbReference>
<evidence type="ECO:0000256" key="3">
    <source>
        <dbReference type="ARBA" id="ARBA00004906"/>
    </source>
</evidence>
<comment type="subcellular location">
    <subcellularLocation>
        <location evidence="2">Cytoplasm</location>
    </subcellularLocation>
    <subcellularLocation>
        <location evidence="1">Nucleus</location>
    </subcellularLocation>
</comment>
<feature type="domain" description="RSE1/DDB1/CPSF1 C-terminal" evidence="11">
    <location>
        <begin position="745"/>
        <end position="1057"/>
    </location>
</feature>
<evidence type="ECO:0000256" key="7">
    <source>
        <dbReference type="ARBA" id="ARBA00022763"/>
    </source>
</evidence>
<sequence>MYVVTAHKPTIVTHSLVGHFTAPTDNNLILCKVNRLEVYSISEEGLELVLDVGIFGKISRALLFRNAGDKQDSLFITTEKFTFCVLAYDSEKGEIITKATGDIQESSARDATVGQLAIYDPVHRVIVLHLNQKSLKVIFINENGILDEPINMSIEELIVLDITFLSGYDTPTVAVLYQDTKEERYISAYKISKSQLTATPCSLAFPNVEQSADLLISLPIGGLLVIGEEAVAYYNEGQMISTAMKRTLIKAYGFIDMNNSSGSFRILLGDYAGILQCLVVLHDGKTVKQLQLELIGETSIPSTLSYLENGFTFVGSTSGDSQLIKLEAEKDPETGQLIQIIENFTNLGPIVDFCVVDMDMQGQGQIVTCSGKYKDGSLRVVRNGVGINEIAQIPLPGIKGTWSLSPPKDSKFEKYLAVSFVGETRILAMAGEELEETEIQGFLLDQQTLYCGNVIGNQYIQITMKAVNLIDAVTESKVATWTTPEDSKISVCSANFQQVAIAIKGKELVILEISPKELKQVGKQIMPYDIACINIDPLKNSNDKASLCAVGLWTDISVRILVFPDLLEVRKVEIGGEIIPRSLLFKTFEDITYLFIALGDGHLISYTYDLKSGELENKKKICIGTRPVTLNKFNTTDSSHVFATSDRPVVIHQSASRKLVYANINLKEVNYMCDFDCTSFSSALALATENTLTIGTLEQIQQLHIRTIPLGEVPRRICHNPALESYCLLTLSSEINESGHEVDTSNVKLIDDKTFEVKDNFKLEPREEAWSLCTYKLAGSDLEYFIVGTAFSNPEEQSDPVEGRILLFTVKEEKLRLMLQHKVKGAVYCLKPFKGKILASINSKVQLFKWKEVEGASQLALEAEHSGQVVALYLDTRGDFIVVGDIMRSVKLLIYSSSDSTIKELSKHLDTMWVTGVQILDDDNYLVGHDQGNVFSVAKNSGSVTMEARGLLDDTGKFHVGELINHFEEGSFVMKISGEGPNIPKTMIYGGVNGSLGVIATLEPPTFQYFHKIQQCIAKHTKAIGGFDHAHWRSFVLQKRLIPAFGFIDGDLVESFLELPNEQMDIISKELKIPIEELTKNIEAISKALH</sequence>
<dbReference type="GO" id="GO:0005737">
    <property type="term" value="C:cytoplasm"/>
    <property type="evidence" value="ECO:0007669"/>
    <property type="project" value="UniProtKB-SubCell"/>
</dbReference>
<evidence type="ECO:0000256" key="6">
    <source>
        <dbReference type="ARBA" id="ARBA00022490"/>
    </source>
</evidence>
<dbReference type="InterPro" id="IPR004871">
    <property type="entry name" value="RSE1/DDB1/CPSF1_C"/>
</dbReference>
<keyword evidence="8" id="KW-0238">DNA-binding</keyword>
<proteinExistence type="inferred from homology"/>
<feature type="domain" description="RSE1/DDB1/CPSF1 first beta-propeller" evidence="12">
    <location>
        <begin position="12"/>
        <end position="339"/>
    </location>
</feature>
<organism evidence="14">
    <name type="scientific">Arcella intermedia</name>
    <dbReference type="NCBI Taxonomy" id="1963864"/>
    <lineage>
        <taxon>Eukaryota</taxon>
        <taxon>Amoebozoa</taxon>
        <taxon>Tubulinea</taxon>
        <taxon>Elardia</taxon>
        <taxon>Arcellinida</taxon>
        <taxon>Sphaerothecina</taxon>
        <taxon>Arcellidae</taxon>
        <taxon>Arcella</taxon>
    </lineage>
</organism>
<dbReference type="EMBL" id="GIBP01000215">
    <property type="protein sequence ID" value="NDV29184.1"/>
    <property type="molecule type" value="Transcribed_RNA"/>
</dbReference>
<dbReference type="InterPro" id="IPR050358">
    <property type="entry name" value="RSE1/DDB1/CFT1"/>
</dbReference>
<evidence type="ECO:0000256" key="1">
    <source>
        <dbReference type="ARBA" id="ARBA00004123"/>
    </source>
</evidence>
<dbReference type="InterPro" id="IPR058543">
    <property type="entry name" value="Beta-prop_RSE1/DDB1/CPSF1_2nd"/>
</dbReference>
<comment type="similarity">
    <text evidence="4">Belongs to the DDB1 family.</text>
</comment>
<evidence type="ECO:0000256" key="10">
    <source>
        <dbReference type="ARBA" id="ARBA00023242"/>
    </source>
</evidence>
<evidence type="ECO:0000256" key="4">
    <source>
        <dbReference type="ARBA" id="ARBA00007453"/>
    </source>
</evidence>
<dbReference type="InterPro" id="IPR015943">
    <property type="entry name" value="WD40/YVTN_repeat-like_dom_sf"/>
</dbReference>
<evidence type="ECO:0000256" key="9">
    <source>
        <dbReference type="ARBA" id="ARBA00023204"/>
    </source>
</evidence>
<dbReference type="Gene3D" id="2.130.10.10">
    <property type="entry name" value="YVTN repeat-like/Quinoprotein amine dehydrogenase"/>
    <property type="match status" value="3"/>
</dbReference>
<dbReference type="InterPro" id="IPR011047">
    <property type="entry name" value="Quinoprotein_ADH-like_sf"/>
</dbReference>
<evidence type="ECO:0000259" key="12">
    <source>
        <dbReference type="Pfam" id="PF10433"/>
    </source>
</evidence>
<dbReference type="InterPro" id="IPR036322">
    <property type="entry name" value="WD40_repeat_dom_sf"/>
</dbReference>
<dbReference type="GO" id="GO:0005634">
    <property type="term" value="C:nucleus"/>
    <property type="evidence" value="ECO:0007669"/>
    <property type="project" value="UniProtKB-SubCell"/>
</dbReference>
<dbReference type="SUPFAM" id="SSF50978">
    <property type="entry name" value="WD40 repeat-like"/>
    <property type="match status" value="1"/>
</dbReference>
<dbReference type="Pfam" id="PF03178">
    <property type="entry name" value="CPSF_A"/>
    <property type="match status" value="1"/>
</dbReference>
<keyword evidence="9" id="KW-0234">DNA repair</keyword>
<dbReference type="AlphaFoldDB" id="A0A6B2KWM0"/>
<evidence type="ECO:0000256" key="8">
    <source>
        <dbReference type="ARBA" id="ARBA00023125"/>
    </source>
</evidence>
<comment type="pathway">
    <text evidence="3">Protein modification; protein ubiquitination.</text>
</comment>
<evidence type="ECO:0000259" key="11">
    <source>
        <dbReference type="Pfam" id="PF03178"/>
    </source>
</evidence>
<feature type="domain" description="RSE1/DDB1/CPSF1 second beta-propeller" evidence="13">
    <location>
        <begin position="387"/>
        <end position="697"/>
    </location>
</feature>
<dbReference type="GO" id="GO:0006281">
    <property type="term" value="P:DNA repair"/>
    <property type="evidence" value="ECO:0007669"/>
    <property type="project" value="UniProtKB-KW"/>
</dbReference>
<keyword evidence="10" id="KW-0539">Nucleus</keyword>
<evidence type="ECO:0000313" key="14">
    <source>
        <dbReference type="EMBL" id="NDV29184.1"/>
    </source>
</evidence>
<protein>
    <recommendedName>
        <fullName evidence="5">DNA damage-binding protein 1</fullName>
    </recommendedName>
</protein>
<evidence type="ECO:0000256" key="2">
    <source>
        <dbReference type="ARBA" id="ARBA00004496"/>
    </source>
</evidence>
<dbReference type="Pfam" id="PF10433">
    <property type="entry name" value="Beta-prop_RSE1_1st"/>
    <property type="match status" value="1"/>
</dbReference>